<comment type="catalytic activity">
    <reaction evidence="18 19">
        <text>UDP-N-acetyl-alpha-D-muramate + NADP(+) = UDP-N-acetyl-3-O-(1-carboxyvinyl)-alpha-D-glucosamine + NADPH + H(+)</text>
        <dbReference type="Rhea" id="RHEA:12248"/>
        <dbReference type="ChEBI" id="CHEBI:15378"/>
        <dbReference type="ChEBI" id="CHEBI:57783"/>
        <dbReference type="ChEBI" id="CHEBI:58349"/>
        <dbReference type="ChEBI" id="CHEBI:68483"/>
        <dbReference type="ChEBI" id="CHEBI:70757"/>
        <dbReference type="EC" id="1.3.1.98"/>
    </reaction>
</comment>
<dbReference type="GO" id="GO:0009252">
    <property type="term" value="P:peptidoglycan biosynthetic process"/>
    <property type="evidence" value="ECO:0007669"/>
    <property type="project" value="UniProtKB-UniRule"/>
</dbReference>
<feature type="domain" description="FAD-binding PCMH-type" evidence="20">
    <location>
        <begin position="18"/>
        <end position="190"/>
    </location>
</feature>
<keyword evidence="9 19" id="KW-0285">Flavoprotein</keyword>
<proteinExistence type="inferred from homology"/>
<evidence type="ECO:0000256" key="14">
    <source>
        <dbReference type="ARBA" id="ARBA00023002"/>
    </source>
</evidence>
<evidence type="ECO:0000256" key="5">
    <source>
        <dbReference type="ARBA" id="ARBA00012518"/>
    </source>
</evidence>
<evidence type="ECO:0000256" key="11">
    <source>
        <dbReference type="ARBA" id="ARBA00022857"/>
    </source>
</evidence>
<evidence type="ECO:0000256" key="12">
    <source>
        <dbReference type="ARBA" id="ARBA00022960"/>
    </source>
</evidence>
<dbReference type="Gene3D" id="3.30.465.10">
    <property type="match status" value="1"/>
</dbReference>
<evidence type="ECO:0000256" key="2">
    <source>
        <dbReference type="ARBA" id="ARBA00003921"/>
    </source>
</evidence>
<comment type="similarity">
    <text evidence="19">Belongs to the MurB family.</text>
</comment>
<evidence type="ECO:0000313" key="21">
    <source>
        <dbReference type="EMBL" id="GET33408.1"/>
    </source>
</evidence>
<keyword evidence="10 19" id="KW-0274">FAD</keyword>
<dbReference type="NCBIfam" id="NF010478">
    <property type="entry name" value="PRK13903.1"/>
    <property type="match status" value="1"/>
</dbReference>
<evidence type="ECO:0000256" key="6">
    <source>
        <dbReference type="ARBA" id="ARBA00015188"/>
    </source>
</evidence>
<dbReference type="Pfam" id="PF01565">
    <property type="entry name" value="FAD_binding_4"/>
    <property type="match status" value="1"/>
</dbReference>
<dbReference type="GO" id="GO:0008762">
    <property type="term" value="F:UDP-N-acetylmuramate dehydrogenase activity"/>
    <property type="evidence" value="ECO:0007669"/>
    <property type="project" value="UniProtKB-UniRule"/>
</dbReference>
<dbReference type="Gene3D" id="3.90.78.10">
    <property type="entry name" value="UDP-N-acetylenolpyruvoylglucosamine reductase, C-terminal domain"/>
    <property type="match status" value="1"/>
</dbReference>
<keyword evidence="16 19" id="KW-0961">Cell wall biogenesis/degradation</keyword>
<evidence type="ECO:0000256" key="18">
    <source>
        <dbReference type="ARBA" id="ARBA00048914"/>
    </source>
</evidence>
<keyword evidence="8 19" id="KW-0132">Cell division</keyword>
<dbReference type="OrthoDB" id="9804753at2"/>
<dbReference type="Gene3D" id="3.30.43.10">
    <property type="entry name" value="Uridine Diphospho-n-acetylenolpyruvylglucosamine Reductase, domain 2"/>
    <property type="match status" value="1"/>
</dbReference>
<dbReference type="SUPFAM" id="SSF56176">
    <property type="entry name" value="FAD-binding/transporter-associated domain-like"/>
    <property type="match status" value="1"/>
</dbReference>
<keyword evidence="14 19" id="KW-0560">Oxidoreductase</keyword>
<dbReference type="EMBL" id="BLAX01000001">
    <property type="protein sequence ID" value="GET33408.1"/>
    <property type="molecule type" value="Genomic_DNA"/>
</dbReference>
<organism evidence="21 22">
    <name type="scientific">Prolixibacter bellariivorans</name>
    <dbReference type="NCBI Taxonomy" id="314319"/>
    <lineage>
        <taxon>Bacteria</taxon>
        <taxon>Pseudomonadati</taxon>
        <taxon>Bacteroidota</taxon>
        <taxon>Bacteroidia</taxon>
        <taxon>Marinilabiliales</taxon>
        <taxon>Prolixibacteraceae</taxon>
        <taxon>Prolixibacter</taxon>
    </lineage>
</organism>
<dbReference type="InterPro" id="IPR011601">
    <property type="entry name" value="MurB_C"/>
</dbReference>
<evidence type="ECO:0000256" key="13">
    <source>
        <dbReference type="ARBA" id="ARBA00022984"/>
    </source>
</evidence>
<evidence type="ECO:0000259" key="20">
    <source>
        <dbReference type="PROSITE" id="PS51387"/>
    </source>
</evidence>
<dbReference type="EC" id="1.3.1.98" evidence="5 19"/>
<keyword evidence="7 19" id="KW-0963">Cytoplasm</keyword>
<evidence type="ECO:0000256" key="4">
    <source>
        <dbReference type="ARBA" id="ARBA00004752"/>
    </source>
</evidence>
<evidence type="ECO:0000313" key="22">
    <source>
        <dbReference type="Proteomes" id="UP000391834"/>
    </source>
</evidence>
<dbReference type="HAMAP" id="MF_00037">
    <property type="entry name" value="MurB"/>
    <property type="match status" value="1"/>
</dbReference>
<dbReference type="GO" id="GO:0051301">
    <property type="term" value="P:cell division"/>
    <property type="evidence" value="ECO:0007669"/>
    <property type="project" value="UniProtKB-KW"/>
</dbReference>
<comment type="subcellular location">
    <subcellularLocation>
        <location evidence="3 19">Cytoplasm</location>
    </subcellularLocation>
</comment>
<dbReference type="Proteomes" id="UP000391834">
    <property type="component" value="Unassembled WGS sequence"/>
</dbReference>
<dbReference type="UniPathway" id="UPA00219"/>
<evidence type="ECO:0000256" key="9">
    <source>
        <dbReference type="ARBA" id="ARBA00022630"/>
    </source>
</evidence>
<dbReference type="GO" id="GO:0071949">
    <property type="term" value="F:FAD binding"/>
    <property type="evidence" value="ECO:0007669"/>
    <property type="project" value="InterPro"/>
</dbReference>
<comment type="pathway">
    <text evidence="4 19">Cell wall biogenesis; peptidoglycan biosynthesis.</text>
</comment>
<evidence type="ECO:0000256" key="10">
    <source>
        <dbReference type="ARBA" id="ARBA00022827"/>
    </source>
</evidence>
<keyword evidence="12 19" id="KW-0133">Cell shape</keyword>
<dbReference type="GO" id="GO:0071555">
    <property type="term" value="P:cell wall organization"/>
    <property type="evidence" value="ECO:0007669"/>
    <property type="project" value="UniProtKB-KW"/>
</dbReference>
<dbReference type="AlphaFoldDB" id="A0A5M4B0B0"/>
<dbReference type="PANTHER" id="PTHR21071">
    <property type="entry name" value="UDP-N-ACETYLENOLPYRUVOYLGLUCOSAMINE REDUCTASE"/>
    <property type="match status" value="1"/>
</dbReference>
<dbReference type="PANTHER" id="PTHR21071:SF4">
    <property type="entry name" value="UDP-N-ACETYLENOLPYRUVOYLGLUCOSAMINE REDUCTASE"/>
    <property type="match status" value="1"/>
</dbReference>
<comment type="cofactor">
    <cofactor evidence="1 19">
        <name>FAD</name>
        <dbReference type="ChEBI" id="CHEBI:57692"/>
    </cofactor>
</comment>
<evidence type="ECO:0000256" key="8">
    <source>
        <dbReference type="ARBA" id="ARBA00022618"/>
    </source>
</evidence>
<dbReference type="SUPFAM" id="SSF56194">
    <property type="entry name" value="Uridine diphospho-N-Acetylenolpyruvylglucosamine reductase, MurB, C-terminal domain"/>
    <property type="match status" value="1"/>
</dbReference>
<name>A0A5M4B0B0_9BACT</name>
<keyword evidence="13 19" id="KW-0573">Peptidoglycan synthesis</keyword>
<dbReference type="InterPro" id="IPR006094">
    <property type="entry name" value="Oxid_FAD_bind_N"/>
</dbReference>
<dbReference type="PROSITE" id="PS51387">
    <property type="entry name" value="FAD_PCMH"/>
    <property type="match status" value="1"/>
</dbReference>
<dbReference type="GO" id="GO:0005829">
    <property type="term" value="C:cytosol"/>
    <property type="evidence" value="ECO:0007669"/>
    <property type="project" value="TreeGrafter"/>
</dbReference>
<accession>A0A5M4B0B0</accession>
<keyword evidence="11 19" id="KW-0521">NADP</keyword>
<feature type="active site" evidence="19">
    <location>
        <position position="166"/>
    </location>
</feature>
<dbReference type="InterPro" id="IPR016167">
    <property type="entry name" value="FAD-bd_PCMH_sub1"/>
</dbReference>
<gene>
    <name evidence="19 21" type="primary">murB</name>
    <name evidence="21" type="ORF">PbJCM13498_22710</name>
</gene>
<protein>
    <recommendedName>
        <fullName evidence="6 19">UDP-N-acetylenolpyruvoylglucosamine reductase</fullName>
        <ecNumber evidence="5 19">1.3.1.98</ecNumber>
    </recommendedName>
    <alternativeName>
        <fullName evidence="17 19">UDP-N-acetylmuramate dehydrogenase</fullName>
    </alternativeName>
</protein>
<dbReference type="NCBIfam" id="TIGR00179">
    <property type="entry name" value="murB"/>
    <property type="match status" value="1"/>
</dbReference>
<keyword evidence="15 19" id="KW-0131">Cell cycle</keyword>
<dbReference type="InterPro" id="IPR003170">
    <property type="entry name" value="MurB"/>
</dbReference>
<evidence type="ECO:0000256" key="15">
    <source>
        <dbReference type="ARBA" id="ARBA00023306"/>
    </source>
</evidence>
<keyword evidence="22" id="KW-1185">Reference proteome</keyword>
<dbReference type="GO" id="GO:0008360">
    <property type="term" value="P:regulation of cell shape"/>
    <property type="evidence" value="ECO:0007669"/>
    <property type="project" value="UniProtKB-KW"/>
</dbReference>
<evidence type="ECO:0000256" key="19">
    <source>
        <dbReference type="HAMAP-Rule" id="MF_00037"/>
    </source>
</evidence>
<dbReference type="Pfam" id="PF02873">
    <property type="entry name" value="MurB_C"/>
    <property type="match status" value="1"/>
</dbReference>
<feature type="active site" evidence="19">
    <location>
        <position position="334"/>
    </location>
</feature>
<dbReference type="InterPro" id="IPR036318">
    <property type="entry name" value="FAD-bd_PCMH-like_sf"/>
</dbReference>
<dbReference type="RefSeq" id="WP_025864432.1">
    <property type="nucleotide sequence ID" value="NZ_BLAX01000001.1"/>
</dbReference>
<reference evidence="21 22" key="1">
    <citation type="submission" date="2019-10" db="EMBL/GenBank/DDBJ databases">
        <title>Prolixibacter strains distinguished by the presence of nitrate reductase genes were adept at nitrate-dependent anaerobic corrosion of metallic iron and carbon steel.</title>
        <authorList>
            <person name="Iino T."/>
            <person name="Shono N."/>
            <person name="Ito K."/>
            <person name="Nakamura R."/>
            <person name="Sueoka K."/>
            <person name="Harayama S."/>
            <person name="Ohkuma M."/>
        </authorList>
    </citation>
    <scope>NUCLEOTIDE SEQUENCE [LARGE SCALE GENOMIC DNA]</scope>
    <source>
        <strain evidence="21 22">JCM 13498</strain>
    </source>
</reference>
<sequence length="339" mass="37614">MFLLYHDYSLLERNTFGIDVKAKSFLSFSDPQGLIQFYQSNPEYRDMEHLIVGGGSNLLFLHDVDELVLSSDVSGIEILKEDKESVWVEAGAGIDWDEFVAFCVGNGWGGVENLSLIPGKAGAAPVQNIGAYGVEVSSVIREVHGVDLQTLQEKTFTREMCQFSYRNSIFKQEWKCRFVVTSVVFELTKKPEFKLDYGDVAAEVERLGKVSHSNIRRAVIAIRERKLPDPDIIGNAGSFFKNPVVEDEKAHTLKAKYPDVPLYPAGAGKVKIAAAWLIEHAGWKGKRIGQAGVHDGQALVLVNHGGATGQEIFDLSEQIRTDVENKFAIQLEREVNVIG</sequence>
<evidence type="ECO:0000256" key="7">
    <source>
        <dbReference type="ARBA" id="ARBA00022490"/>
    </source>
</evidence>
<dbReference type="InterPro" id="IPR036635">
    <property type="entry name" value="MurB_C_sf"/>
</dbReference>
<dbReference type="InterPro" id="IPR016169">
    <property type="entry name" value="FAD-bd_PCMH_sub2"/>
</dbReference>
<evidence type="ECO:0000256" key="17">
    <source>
        <dbReference type="ARBA" id="ARBA00031026"/>
    </source>
</evidence>
<dbReference type="InterPro" id="IPR016166">
    <property type="entry name" value="FAD-bd_PCMH"/>
</dbReference>
<comment type="caution">
    <text evidence="21">The sequence shown here is derived from an EMBL/GenBank/DDBJ whole genome shotgun (WGS) entry which is preliminary data.</text>
</comment>
<feature type="active site" description="Proton donor" evidence="19">
    <location>
        <position position="238"/>
    </location>
</feature>
<comment type="function">
    <text evidence="2 19">Cell wall formation.</text>
</comment>
<evidence type="ECO:0000256" key="3">
    <source>
        <dbReference type="ARBA" id="ARBA00004496"/>
    </source>
</evidence>
<evidence type="ECO:0000256" key="16">
    <source>
        <dbReference type="ARBA" id="ARBA00023316"/>
    </source>
</evidence>
<dbReference type="NCBIfam" id="NF000755">
    <property type="entry name" value="PRK00046.1"/>
    <property type="match status" value="1"/>
</dbReference>
<evidence type="ECO:0000256" key="1">
    <source>
        <dbReference type="ARBA" id="ARBA00001974"/>
    </source>
</evidence>